<dbReference type="EMBL" id="PVNP01000191">
    <property type="protein sequence ID" value="PRO72234.1"/>
    <property type="molecule type" value="Genomic_DNA"/>
</dbReference>
<dbReference type="Proteomes" id="UP000238949">
    <property type="component" value="Unassembled WGS sequence"/>
</dbReference>
<dbReference type="AlphaFoldDB" id="A0A2S9V734"/>
<sequence length="440" mass="50043">MKRQLLFLIKAFTALGTLFIFAVCNAYEIGMRALPHEDKGYYFTTSDGGSLIGEYERNHERLTALALQCLYEANNSEGTLEKMPKDCADYKSIDTELSLFSNELTPSDAPLFKYRDLVSFVRWPDDPIRFIHKGGASAATFGALIKQGCKKFFEDKTKAPSKTGIFNGGLFCVSHFGKLQFLHSMATDFGEPPKQTRHLIWQWANYAFELSTSSTLWDEEYCDYWQNYPNSPEQRDLGEVMLEDSMLDDSPCNSGFNPYYYTNWFRPLFGYEKVDKYWQTWRLGITFNWSCTTLYGGAKLCPAFVDQQTKNRPKKIQSIQMSALGSIIHMIQDSYANGHTERDNSGLEPKVSLGRVIAFRTYLGQDKDKHAISDKWPTFDDVGPSVDPITAVAKLVWLHNQVSQGKSVSNKYNVDSILQRVYGDVKETDETAGPGRLYAE</sequence>
<dbReference type="RefSeq" id="WP_105935774.1">
    <property type="nucleotide sequence ID" value="NZ_PVNP01000191.1"/>
</dbReference>
<evidence type="ECO:0000313" key="1">
    <source>
        <dbReference type="EMBL" id="PRO72234.1"/>
    </source>
</evidence>
<gene>
    <name evidence="1" type="ORF">C6Y40_17925</name>
</gene>
<organism evidence="1 2">
    <name type="scientific">Alteromonas alba</name>
    <dbReference type="NCBI Taxonomy" id="2079529"/>
    <lineage>
        <taxon>Bacteria</taxon>
        <taxon>Pseudomonadati</taxon>
        <taxon>Pseudomonadota</taxon>
        <taxon>Gammaproteobacteria</taxon>
        <taxon>Alteromonadales</taxon>
        <taxon>Alteromonadaceae</taxon>
        <taxon>Alteromonas/Salinimonas group</taxon>
        <taxon>Alteromonas</taxon>
    </lineage>
</organism>
<evidence type="ECO:0000313" key="2">
    <source>
        <dbReference type="Proteomes" id="UP000238949"/>
    </source>
</evidence>
<proteinExistence type="predicted"/>
<name>A0A2S9V734_9ALTE</name>
<keyword evidence="2" id="KW-1185">Reference proteome</keyword>
<reference evidence="2" key="1">
    <citation type="journal article" date="2020" name="Int. J. Syst. Evol. Microbiol.">
        <title>Alteromonas alba sp. nov., a marine bacterium isolated from the seawater of the West Pacific Ocean.</title>
        <authorList>
            <person name="Sun C."/>
            <person name="Wu Y.-H."/>
            <person name="Xamxidin M."/>
            <person name="Cheng H."/>
            <person name="Xu X.-W."/>
        </authorList>
    </citation>
    <scope>NUCLEOTIDE SEQUENCE [LARGE SCALE GENOMIC DNA]</scope>
    <source>
        <strain evidence="2">190</strain>
    </source>
</reference>
<comment type="caution">
    <text evidence="1">The sequence shown here is derived from an EMBL/GenBank/DDBJ whole genome shotgun (WGS) entry which is preliminary data.</text>
</comment>
<protein>
    <submittedName>
        <fullName evidence="1">Uncharacterized protein</fullName>
    </submittedName>
</protein>
<accession>A0A2S9V734</accession>
<dbReference type="OrthoDB" id="7605324at2"/>